<reference evidence="2" key="1">
    <citation type="journal article" date="2014" name="Int. J. Syst. Evol. Microbiol.">
        <title>Complete genome sequence of Corynebacterium casei LMG S-19264T (=DSM 44701T), isolated from a smear-ripened cheese.</title>
        <authorList>
            <consortium name="US DOE Joint Genome Institute (JGI-PGF)"/>
            <person name="Walter F."/>
            <person name="Albersmeier A."/>
            <person name="Kalinowski J."/>
            <person name="Ruckert C."/>
        </authorList>
    </citation>
    <scope>NUCLEOTIDE SEQUENCE</scope>
    <source>
        <strain evidence="2">JCM 31740</strain>
    </source>
</reference>
<dbReference type="Proteomes" id="UP000616143">
    <property type="component" value="Unassembled WGS sequence"/>
</dbReference>
<proteinExistence type="predicted"/>
<evidence type="ECO:0000313" key="1">
    <source>
        <dbReference type="EMBL" id="BBD74009.1"/>
    </source>
</evidence>
<sequence>MLTIHPELKEDLLLTYIGELKRRIYAYNEDIRGKGVYLKPVHFVYKRDGRKYVYVGRYWYVLRRRDGKLKWNYVGSEKPLSSLPDPPYIPRISLLCVGENCEVL</sequence>
<dbReference type="Proteomes" id="UP000276741">
    <property type="component" value="Chromosome"/>
</dbReference>
<dbReference type="RefSeq" id="WP_126451227.1">
    <property type="nucleotide sequence ID" value="NZ_AP018553.1"/>
</dbReference>
<name>A0A348B757_9CREN</name>
<accession>A0A348B757</accession>
<dbReference type="KEGG" id="sacd:HS1genome_2398"/>
<evidence type="ECO:0000313" key="2">
    <source>
        <dbReference type="EMBL" id="GGT87192.1"/>
    </source>
</evidence>
<protein>
    <submittedName>
        <fullName evidence="1">Uncharacterized protein</fullName>
    </submittedName>
</protein>
<dbReference type="OrthoDB" id="46187at2157"/>
<reference evidence="1" key="3">
    <citation type="journal article" date="2019" name="BMC Res. Notes">
        <title>Complete genome sequence of the Sulfodiicoccus acidiphilus strain HS-1T, the first crenarchaeon that lacks polB3, isolated from an acidic hot spring in Ohwaku-dani, Hakone, Japan.</title>
        <authorList>
            <person name="Sakai H.D."/>
            <person name="Kurosawa N."/>
        </authorList>
    </citation>
    <scope>NUCLEOTIDE SEQUENCE</scope>
    <source>
        <strain evidence="1">HS-1</strain>
    </source>
</reference>
<dbReference type="GeneID" id="38667853"/>
<evidence type="ECO:0000313" key="3">
    <source>
        <dbReference type="Proteomes" id="UP000276741"/>
    </source>
</evidence>
<reference evidence="3" key="2">
    <citation type="submission" date="2018-04" db="EMBL/GenBank/DDBJ databases">
        <title>Complete genome sequence of Sulfodiicoccus acidiphilus strain HS-1.</title>
        <authorList>
            <person name="Sakai H.D."/>
            <person name="Kurosawa N."/>
        </authorList>
    </citation>
    <scope>NUCLEOTIDE SEQUENCE [LARGE SCALE GENOMIC DNA]</scope>
    <source>
        <strain evidence="3">HS-1</strain>
    </source>
</reference>
<dbReference type="EMBL" id="BMQS01000001">
    <property type="protein sequence ID" value="GGT87192.1"/>
    <property type="molecule type" value="Genomic_DNA"/>
</dbReference>
<reference evidence="2" key="4">
    <citation type="submission" date="2020-09" db="EMBL/GenBank/DDBJ databases">
        <authorList>
            <person name="Sun Q."/>
            <person name="Ohkuma M."/>
        </authorList>
    </citation>
    <scope>NUCLEOTIDE SEQUENCE</scope>
    <source>
        <strain evidence="2">JCM 31740</strain>
    </source>
</reference>
<dbReference type="AlphaFoldDB" id="A0A348B757"/>
<keyword evidence="3" id="KW-1185">Reference proteome</keyword>
<dbReference type="EMBL" id="AP018553">
    <property type="protein sequence ID" value="BBD74009.1"/>
    <property type="molecule type" value="Genomic_DNA"/>
</dbReference>
<gene>
    <name evidence="2" type="ORF">GCM10007116_01560</name>
    <name evidence="1" type="ORF">HS1genome_2398</name>
</gene>
<organism evidence="1 3">
    <name type="scientific">Sulfodiicoccus acidiphilus</name>
    <dbReference type="NCBI Taxonomy" id="1670455"/>
    <lineage>
        <taxon>Archaea</taxon>
        <taxon>Thermoproteota</taxon>
        <taxon>Thermoprotei</taxon>
        <taxon>Sulfolobales</taxon>
        <taxon>Sulfolobaceae</taxon>
        <taxon>Sulfodiicoccus</taxon>
    </lineage>
</organism>